<dbReference type="EMBL" id="JAWDGP010005477">
    <property type="protein sequence ID" value="KAK3756712.1"/>
    <property type="molecule type" value="Genomic_DNA"/>
</dbReference>
<name>A0AAE0YTF6_9GAST</name>
<proteinExistence type="predicted"/>
<organism evidence="1 2">
    <name type="scientific">Elysia crispata</name>
    <name type="common">lettuce slug</name>
    <dbReference type="NCBI Taxonomy" id="231223"/>
    <lineage>
        <taxon>Eukaryota</taxon>
        <taxon>Metazoa</taxon>
        <taxon>Spiralia</taxon>
        <taxon>Lophotrochozoa</taxon>
        <taxon>Mollusca</taxon>
        <taxon>Gastropoda</taxon>
        <taxon>Heterobranchia</taxon>
        <taxon>Euthyneura</taxon>
        <taxon>Panpulmonata</taxon>
        <taxon>Sacoglossa</taxon>
        <taxon>Placobranchoidea</taxon>
        <taxon>Plakobranchidae</taxon>
        <taxon>Elysia</taxon>
    </lineage>
</organism>
<comment type="caution">
    <text evidence="1">The sequence shown here is derived from an EMBL/GenBank/DDBJ whole genome shotgun (WGS) entry which is preliminary data.</text>
</comment>
<sequence>MFRHTQVLWLRHRGVSLGTVLRPKRTQGSSLSKIGLEGDLKAVPLMSCGNIPLSRLIVGGVEQVSMVASATAVVETDGVYLVLNAVCWNGE</sequence>
<dbReference type="Proteomes" id="UP001283361">
    <property type="component" value="Unassembled WGS sequence"/>
</dbReference>
<gene>
    <name evidence="1" type="ORF">RRG08_018436</name>
</gene>
<evidence type="ECO:0000313" key="1">
    <source>
        <dbReference type="EMBL" id="KAK3756712.1"/>
    </source>
</evidence>
<dbReference type="AlphaFoldDB" id="A0AAE0YTF6"/>
<keyword evidence="2" id="KW-1185">Reference proteome</keyword>
<evidence type="ECO:0000313" key="2">
    <source>
        <dbReference type="Proteomes" id="UP001283361"/>
    </source>
</evidence>
<protein>
    <submittedName>
        <fullName evidence="1">Uncharacterized protein</fullName>
    </submittedName>
</protein>
<accession>A0AAE0YTF6</accession>
<reference evidence="1" key="1">
    <citation type="journal article" date="2023" name="G3 (Bethesda)">
        <title>A reference genome for the long-term kleptoplast-retaining sea slug Elysia crispata morphotype clarki.</title>
        <authorList>
            <person name="Eastman K.E."/>
            <person name="Pendleton A.L."/>
            <person name="Shaikh M.A."/>
            <person name="Suttiyut T."/>
            <person name="Ogas R."/>
            <person name="Tomko P."/>
            <person name="Gavelis G."/>
            <person name="Widhalm J.R."/>
            <person name="Wisecaver J.H."/>
        </authorList>
    </citation>
    <scope>NUCLEOTIDE SEQUENCE</scope>
    <source>
        <strain evidence="1">ECLA1</strain>
    </source>
</reference>